<protein>
    <submittedName>
        <fullName evidence="4">Helix-turn-helix domain-containing protein</fullName>
    </submittedName>
</protein>
<feature type="domain" description="OmpR/PhoB-type" evidence="3">
    <location>
        <begin position="253"/>
        <end position="353"/>
    </location>
</feature>
<dbReference type="SMART" id="SM00862">
    <property type="entry name" value="Trans_reg_C"/>
    <property type="match status" value="1"/>
</dbReference>
<dbReference type="EMBL" id="JAGQLK010000013">
    <property type="protein sequence ID" value="MCA9382928.1"/>
    <property type="molecule type" value="Genomic_DNA"/>
</dbReference>
<evidence type="ECO:0000259" key="3">
    <source>
        <dbReference type="PROSITE" id="PS51755"/>
    </source>
</evidence>
<organism evidence="4 5">
    <name type="scientific">Candidatus Dojkabacteria bacterium</name>
    <dbReference type="NCBI Taxonomy" id="2099670"/>
    <lineage>
        <taxon>Bacteria</taxon>
        <taxon>Candidatus Dojkabacteria</taxon>
    </lineage>
</organism>
<dbReference type="GO" id="GO:0006355">
    <property type="term" value="P:regulation of DNA-templated transcription"/>
    <property type="evidence" value="ECO:0007669"/>
    <property type="project" value="InterPro"/>
</dbReference>
<reference evidence="4" key="1">
    <citation type="submission" date="2020-04" db="EMBL/GenBank/DDBJ databases">
        <authorList>
            <person name="Zhang T."/>
        </authorList>
    </citation>
    <scope>NUCLEOTIDE SEQUENCE</scope>
    <source>
        <strain evidence="4">HKST-UBA14</strain>
    </source>
</reference>
<dbReference type="InterPro" id="IPR016032">
    <property type="entry name" value="Sig_transdc_resp-reg_C-effctor"/>
</dbReference>
<proteinExistence type="predicted"/>
<accession>A0A955L5C6</accession>
<dbReference type="GO" id="GO:0003677">
    <property type="term" value="F:DNA binding"/>
    <property type="evidence" value="ECO:0007669"/>
    <property type="project" value="UniProtKB-UniRule"/>
</dbReference>
<dbReference type="Gene3D" id="1.10.10.10">
    <property type="entry name" value="Winged helix-like DNA-binding domain superfamily/Winged helix DNA-binding domain"/>
    <property type="match status" value="1"/>
</dbReference>
<evidence type="ECO:0000313" key="4">
    <source>
        <dbReference type="EMBL" id="MCA9382928.1"/>
    </source>
</evidence>
<dbReference type="Proteomes" id="UP000783287">
    <property type="component" value="Unassembled WGS sequence"/>
</dbReference>
<gene>
    <name evidence="4" type="ORF">KC909_01045</name>
</gene>
<keyword evidence="1 2" id="KW-0238">DNA-binding</keyword>
<dbReference type="PROSITE" id="PS51755">
    <property type="entry name" value="OMPR_PHOB"/>
    <property type="match status" value="1"/>
</dbReference>
<evidence type="ECO:0000313" key="5">
    <source>
        <dbReference type="Proteomes" id="UP000783287"/>
    </source>
</evidence>
<feature type="DNA-binding region" description="OmpR/PhoB-type" evidence="2">
    <location>
        <begin position="253"/>
        <end position="353"/>
    </location>
</feature>
<dbReference type="Pfam" id="PF00486">
    <property type="entry name" value="Trans_reg_C"/>
    <property type="match status" value="1"/>
</dbReference>
<dbReference type="AlphaFoldDB" id="A0A955L5C6"/>
<dbReference type="SUPFAM" id="SSF46894">
    <property type="entry name" value="C-terminal effector domain of the bipartite response regulators"/>
    <property type="match status" value="1"/>
</dbReference>
<dbReference type="InterPro" id="IPR036388">
    <property type="entry name" value="WH-like_DNA-bd_sf"/>
</dbReference>
<dbReference type="GO" id="GO:0000160">
    <property type="term" value="P:phosphorelay signal transduction system"/>
    <property type="evidence" value="ECO:0007669"/>
    <property type="project" value="InterPro"/>
</dbReference>
<comment type="caution">
    <text evidence="4">The sequence shown here is derived from an EMBL/GenBank/DDBJ whole genome shotgun (WGS) entry which is preliminary data.</text>
</comment>
<evidence type="ECO:0000256" key="2">
    <source>
        <dbReference type="PROSITE-ProRule" id="PRU01091"/>
    </source>
</evidence>
<reference evidence="4" key="2">
    <citation type="journal article" date="2021" name="Microbiome">
        <title>Successional dynamics and alternative stable states in a saline activated sludge microbial community over 9 years.</title>
        <authorList>
            <person name="Wang Y."/>
            <person name="Ye J."/>
            <person name="Ju F."/>
            <person name="Liu L."/>
            <person name="Boyd J.A."/>
            <person name="Deng Y."/>
            <person name="Parks D.H."/>
            <person name="Jiang X."/>
            <person name="Yin X."/>
            <person name="Woodcroft B.J."/>
            <person name="Tyson G.W."/>
            <person name="Hugenholtz P."/>
            <person name="Polz M.F."/>
            <person name="Zhang T."/>
        </authorList>
    </citation>
    <scope>NUCLEOTIDE SEQUENCE</scope>
    <source>
        <strain evidence="4">HKST-UBA14</strain>
    </source>
</reference>
<sequence>MALKGKTTSITSWKYSLRTEAVRLIHTALYTYSGFYKRNNFIVVPYSVQDNHGSLVRMPHIKFQNIPRFWKRLESIDLEEFYKLPNSKLIDSVEQELIELELEIPKYSKLMEDWSKVESKFFETLYEILPNKHNIVTEVNIYPTVFGTPASFNVIPNGSQSNNVINMFIRDDQDIYKIAEAIVTAVTRRDVELKYEGLWRDSEIIVDWVVGETKIDNVLKEVVKVRKSKPTIANLTDKQMGNFLRISREFMGELGITFKEGQFQIEEGEVLYLNKKINNLSSQEKSVMRALVENSNRTVRLSEISEIMGYMPESYSLYAITKLIQRLRDKLDKSGISSGAIKTVRGEGYILNN</sequence>
<dbReference type="InterPro" id="IPR001867">
    <property type="entry name" value="OmpR/PhoB-type_DNA-bd"/>
</dbReference>
<name>A0A955L5C6_9BACT</name>
<evidence type="ECO:0000256" key="1">
    <source>
        <dbReference type="ARBA" id="ARBA00023125"/>
    </source>
</evidence>